<reference evidence="3 4" key="1">
    <citation type="submission" date="2017-04" db="EMBL/GenBank/DDBJ databases">
        <authorList>
            <person name="Afonso C.L."/>
            <person name="Miller P.J."/>
            <person name="Scott M.A."/>
            <person name="Spackman E."/>
            <person name="Goraichik I."/>
            <person name="Dimitrov K.M."/>
            <person name="Suarez D.L."/>
            <person name="Swayne D.E."/>
        </authorList>
    </citation>
    <scope>NUCLEOTIDE SEQUENCE [LARGE SCALE GENOMIC DNA]</scope>
    <source>
        <strain evidence="3 4">B5P</strain>
    </source>
</reference>
<dbReference type="InterPro" id="IPR023393">
    <property type="entry name" value="START-like_dom_sf"/>
</dbReference>
<accession>A0A1X7NA35</accession>
<organism evidence="3 4">
    <name type="scientific">Mesorhizobium australicum</name>
    <dbReference type="NCBI Taxonomy" id="536018"/>
    <lineage>
        <taxon>Bacteria</taxon>
        <taxon>Pseudomonadati</taxon>
        <taxon>Pseudomonadota</taxon>
        <taxon>Alphaproteobacteria</taxon>
        <taxon>Hyphomicrobiales</taxon>
        <taxon>Phyllobacteriaceae</taxon>
        <taxon>Mesorhizobium</taxon>
    </lineage>
</organism>
<evidence type="ECO:0000259" key="2">
    <source>
        <dbReference type="Pfam" id="PF08327"/>
    </source>
</evidence>
<protein>
    <submittedName>
        <fullName evidence="3">Uncharacterized conserved protein YndB, AHSA1/START domain</fullName>
    </submittedName>
</protein>
<proteinExistence type="inferred from homology"/>
<evidence type="ECO:0000313" key="3">
    <source>
        <dbReference type="EMBL" id="SMH34411.1"/>
    </source>
</evidence>
<dbReference type="AlphaFoldDB" id="A0A1X7NA35"/>
<evidence type="ECO:0000313" key="4">
    <source>
        <dbReference type="Proteomes" id="UP000193083"/>
    </source>
</evidence>
<keyword evidence="4" id="KW-1185">Reference proteome</keyword>
<name>A0A1X7NA35_9HYPH</name>
<dbReference type="InterPro" id="IPR013538">
    <property type="entry name" value="ASHA1/2-like_C"/>
</dbReference>
<dbReference type="Proteomes" id="UP000193083">
    <property type="component" value="Unassembled WGS sequence"/>
</dbReference>
<feature type="domain" description="Activator of Hsp90 ATPase homologue 1/2-like C-terminal" evidence="2">
    <location>
        <begin position="22"/>
        <end position="159"/>
    </location>
</feature>
<comment type="similarity">
    <text evidence="1">Belongs to the AHA1 family.</text>
</comment>
<dbReference type="Gene3D" id="3.30.530.20">
    <property type="match status" value="1"/>
</dbReference>
<dbReference type="CDD" id="cd07814">
    <property type="entry name" value="SRPBCC_CalC_Aha1-like"/>
    <property type="match status" value="1"/>
</dbReference>
<evidence type="ECO:0000256" key="1">
    <source>
        <dbReference type="ARBA" id="ARBA00006817"/>
    </source>
</evidence>
<gene>
    <name evidence="3" type="ORF">SAMN02982922_1508</name>
</gene>
<dbReference type="RefSeq" id="WP_085463596.1">
    <property type="nucleotide sequence ID" value="NZ_FXBL01000004.1"/>
</dbReference>
<sequence>MPLARRIEPDAGHELTITRIYDAPRALVFRMWTDPDHMRVWSCPRGMTIPEATGGTAATGGSFRVVMQRADGQRHVMRGTYVDVSPIERISFTHQWEEDGWEGNGGLSPLTTVTVRFEDTLDGRTRLTLHQGNFRNAAVRDGHEAGWTESLDKLAEHLETVS</sequence>
<dbReference type="SUPFAM" id="SSF55961">
    <property type="entry name" value="Bet v1-like"/>
    <property type="match status" value="1"/>
</dbReference>
<dbReference type="EMBL" id="FXBL01000004">
    <property type="protein sequence ID" value="SMH34411.1"/>
    <property type="molecule type" value="Genomic_DNA"/>
</dbReference>
<dbReference type="OrthoDB" id="9805228at2"/>
<dbReference type="Pfam" id="PF08327">
    <property type="entry name" value="AHSA1"/>
    <property type="match status" value="1"/>
</dbReference>